<evidence type="ECO:0000313" key="3">
    <source>
        <dbReference type="Proteomes" id="UP000465306"/>
    </source>
</evidence>
<dbReference type="KEGG" id="mku:I2456_21005"/>
<reference evidence="1" key="2">
    <citation type="submission" date="2020-02" db="EMBL/GenBank/DDBJ databases">
        <authorList>
            <person name="Matsumoto Y."/>
            <person name="Kinjo T."/>
            <person name="Motooka D."/>
            <person name="Nabeya D."/>
            <person name="Jung N."/>
            <person name="Uechi K."/>
            <person name="Horii T."/>
            <person name="Iida T."/>
            <person name="Fujita J."/>
            <person name="Nakamura S."/>
        </authorList>
    </citation>
    <scope>NUCLEOTIDE SEQUENCE</scope>
    <source>
        <strain evidence="1">JCM 13573</strain>
    </source>
</reference>
<keyword evidence="3" id="KW-1185">Reference proteome</keyword>
<proteinExistence type="predicted"/>
<protein>
    <submittedName>
        <fullName evidence="2">Uncharacterized protein</fullName>
    </submittedName>
</protein>
<dbReference type="RefSeq" id="WP_085072893.1">
    <property type="nucleotide sequence ID" value="NZ_BLKU01000005.1"/>
</dbReference>
<reference evidence="1 3" key="1">
    <citation type="journal article" date="2019" name="Emerg. Microbes Infect.">
        <title>Comprehensive subspecies identification of 175 nontuberculous mycobacteria species based on 7547 genomic profiles.</title>
        <authorList>
            <person name="Matsumoto Y."/>
            <person name="Kinjo T."/>
            <person name="Motooka D."/>
            <person name="Nabeya D."/>
            <person name="Jung N."/>
            <person name="Uechi K."/>
            <person name="Horii T."/>
            <person name="Iida T."/>
            <person name="Fujita J."/>
            <person name="Nakamura S."/>
        </authorList>
    </citation>
    <scope>NUCLEOTIDE SEQUENCE [LARGE SCALE GENOMIC DNA]</scope>
    <source>
        <strain evidence="1 3">JCM 13573</strain>
    </source>
</reference>
<name>A0AAX1J933_9MYCO</name>
<dbReference type="AlphaFoldDB" id="A0AAX1J933"/>
<evidence type="ECO:0000313" key="4">
    <source>
        <dbReference type="Proteomes" id="UP000663583"/>
    </source>
</evidence>
<gene>
    <name evidence="2" type="ORF">I2456_21005</name>
    <name evidence="1" type="ORF">MKUB_45670</name>
</gene>
<dbReference type="Proteomes" id="UP000465306">
    <property type="component" value="Unassembled WGS sequence"/>
</dbReference>
<dbReference type="EMBL" id="BLKU01000005">
    <property type="protein sequence ID" value="GFG67077.1"/>
    <property type="molecule type" value="Genomic_DNA"/>
</dbReference>
<dbReference type="Proteomes" id="UP000663583">
    <property type="component" value="Chromosome"/>
</dbReference>
<sequence>MSAEYRSLEESFAQSKAVFVYFGGHFDIDGGHGYVAVDLAGNVNFIHNDDWAALSPTEAIALGQSIIDAAEYAATTSGF</sequence>
<accession>A0AAX1J933</accession>
<reference evidence="2" key="3">
    <citation type="submission" date="2020-11" db="EMBL/GenBank/DDBJ databases">
        <title>Intraspecies plasmid and genomic variation of Mycobacterium kubicae revealed by the complete genome sequences of two clinical isolates.</title>
        <authorList>
            <person name="Hendrix J.R."/>
            <person name="Epperson L.E."/>
            <person name="Honda J.R."/>
            <person name="Strong M."/>
        </authorList>
    </citation>
    <scope>NUCLEOTIDE SEQUENCE</scope>
    <source>
        <strain evidence="2">JCM 13573</strain>
    </source>
</reference>
<organism evidence="2 4">
    <name type="scientific">Mycobacterium kubicae</name>
    <dbReference type="NCBI Taxonomy" id="120959"/>
    <lineage>
        <taxon>Bacteria</taxon>
        <taxon>Bacillati</taxon>
        <taxon>Actinomycetota</taxon>
        <taxon>Actinomycetes</taxon>
        <taxon>Mycobacteriales</taxon>
        <taxon>Mycobacteriaceae</taxon>
        <taxon>Mycobacterium</taxon>
        <taxon>Mycobacterium simiae complex</taxon>
    </lineage>
</organism>
<evidence type="ECO:0000313" key="2">
    <source>
        <dbReference type="EMBL" id="QPI36899.1"/>
    </source>
</evidence>
<evidence type="ECO:0000313" key="1">
    <source>
        <dbReference type="EMBL" id="GFG67077.1"/>
    </source>
</evidence>
<dbReference type="EMBL" id="CP065047">
    <property type="protein sequence ID" value="QPI36899.1"/>
    <property type="molecule type" value="Genomic_DNA"/>
</dbReference>